<reference evidence="1 2" key="1">
    <citation type="journal article" date="2016" name="DNA Res.">
        <title>The draft genome of MD-2 pineapple using hybrid error correction of long reads.</title>
        <authorList>
            <person name="Redwan R.M."/>
            <person name="Saidin A."/>
            <person name="Kumar S.V."/>
        </authorList>
    </citation>
    <scope>NUCLEOTIDE SEQUENCE [LARGE SCALE GENOMIC DNA]</scope>
    <source>
        <strain evidence="2">cv. MD2</strain>
        <tissue evidence="1">Leaf</tissue>
    </source>
</reference>
<accession>A0A199UYK4</accession>
<sequence>MEPQVGFVHSTLSLSSLSPTINISSPFAIGRHGERERERDKFGGWRLSSLTSSASPTRSAW</sequence>
<proteinExistence type="predicted"/>
<evidence type="ECO:0000313" key="2">
    <source>
        <dbReference type="Proteomes" id="UP000092600"/>
    </source>
</evidence>
<name>A0A199UYK4_ANACO</name>
<evidence type="ECO:0000313" key="1">
    <source>
        <dbReference type="EMBL" id="OAY69864.1"/>
    </source>
</evidence>
<dbReference type="EMBL" id="LSRQ01004208">
    <property type="protein sequence ID" value="OAY69864.1"/>
    <property type="molecule type" value="Genomic_DNA"/>
</dbReference>
<dbReference type="AlphaFoldDB" id="A0A199UYK4"/>
<dbReference type="Proteomes" id="UP000092600">
    <property type="component" value="Unassembled WGS sequence"/>
</dbReference>
<protein>
    <submittedName>
        <fullName evidence="1">Uncharacterized protein</fullName>
    </submittedName>
</protein>
<comment type="caution">
    <text evidence="1">The sequence shown here is derived from an EMBL/GenBank/DDBJ whole genome shotgun (WGS) entry which is preliminary data.</text>
</comment>
<gene>
    <name evidence="1" type="ORF">ACMD2_25225</name>
</gene>
<organism evidence="1 2">
    <name type="scientific">Ananas comosus</name>
    <name type="common">Pineapple</name>
    <name type="synonym">Ananas ananas</name>
    <dbReference type="NCBI Taxonomy" id="4615"/>
    <lineage>
        <taxon>Eukaryota</taxon>
        <taxon>Viridiplantae</taxon>
        <taxon>Streptophyta</taxon>
        <taxon>Embryophyta</taxon>
        <taxon>Tracheophyta</taxon>
        <taxon>Spermatophyta</taxon>
        <taxon>Magnoliopsida</taxon>
        <taxon>Liliopsida</taxon>
        <taxon>Poales</taxon>
        <taxon>Bromeliaceae</taxon>
        <taxon>Bromelioideae</taxon>
        <taxon>Ananas</taxon>
    </lineage>
</organism>